<dbReference type="PANTHER" id="PTHR30027:SF3">
    <property type="entry name" value="16S RRNA (URACIL(1498)-N(3))-METHYLTRANSFERASE"/>
    <property type="match status" value="1"/>
</dbReference>
<dbReference type="InterPro" id="IPR006700">
    <property type="entry name" value="RsmE"/>
</dbReference>
<organism evidence="13">
    <name type="scientific">uncultured Desulfobacterium sp</name>
    <dbReference type="NCBI Taxonomy" id="201089"/>
    <lineage>
        <taxon>Bacteria</taxon>
        <taxon>Pseudomonadati</taxon>
        <taxon>Thermodesulfobacteriota</taxon>
        <taxon>Desulfobacteria</taxon>
        <taxon>Desulfobacterales</taxon>
        <taxon>Desulfobacteriaceae</taxon>
        <taxon>Desulfobacterium</taxon>
        <taxon>environmental samples</taxon>
    </lineage>
</organism>
<evidence type="ECO:0000256" key="9">
    <source>
        <dbReference type="ARBA" id="ARBA00047944"/>
    </source>
</evidence>
<evidence type="ECO:0000256" key="3">
    <source>
        <dbReference type="ARBA" id="ARBA00022490"/>
    </source>
</evidence>
<evidence type="ECO:0000256" key="10">
    <source>
        <dbReference type="PIRNR" id="PIRNR015601"/>
    </source>
</evidence>
<evidence type="ECO:0000256" key="6">
    <source>
        <dbReference type="ARBA" id="ARBA00022679"/>
    </source>
</evidence>
<comment type="function">
    <text evidence="8 10">Specifically methylates the N3 position of the uracil ring of uridine 1498 (m3U1498) in 16S rRNA. Acts on the fully assembled 30S ribosomal subunit.</text>
</comment>
<keyword evidence="5 10" id="KW-0489">Methyltransferase</keyword>
<dbReference type="SUPFAM" id="SSF75217">
    <property type="entry name" value="alpha/beta knot"/>
    <property type="match status" value="1"/>
</dbReference>
<evidence type="ECO:0000259" key="12">
    <source>
        <dbReference type="Pfam" id="PF20260"/>
    </source>
</evidence>
<dbReference type="GO" id="GO:0005737">
    <property type="term" value="C:cytoplasm"/>
    <property type="evidence" value="ECO:0007669"/>
    <property type="project" value="UniProtKB-SubCell"/>
</dbReference>
<evidence type="ECO:0000256" key="7">
    <source>
        <dbReference type="ARBA" id="ARBA00022691"/>
    </source>
</evidence>
<dbReference type="InterPro" id="IPR029028">
    <property type="entry name" value="Alpha/beta_knot_MTases"/>
</dbReference>
<keyword evidence="7 10" id="KW-0949">S-adenosyl-L-methionine</keyword>
<sequence>MRLFYIDQSEIASQNPAIKGSDARHIINVLRLKPGDHIELFDESGIKYKARIVAVSSARVEVSVVGQSNQTVESFLEIIVAQSFLKEAKMDNLIRQLTELGITKWIPFISERSVSRPDDKRLLNRSKRWESIAKEAAKQCKRAKTTIIEKTVSFKELLESKQEFDLKIIFWENEKNLLDIKNLTATHQKDINKILIILGPEGGFTISEIEKAKESGFLTAGLGPRILRAETASVSACTLIQFLFGDMGQKIVDKNEGIK</sequence>
<feature type="domain" description="Ribosomal RNA small subunit methyltransferase E methyltransferase" evidence="11">
    <location>
        <begin position="76"/>
        <end position="241"/>
    </location>
</feature>
<proteinExistence type="inferred from homology"/>
<comment type="catalytic activity">
    <reaction evidence="9 10">
        <text>uridine(1498) in 16S rRNA + S-adenosyl-L-methionine = N(3)-methyluridine(1498) in 16S rRNA + S-adenosyl-L-homocysteine + H(+)</text>
        <dbReference type="Rhea" id="RHEA:42920"/>
        <dbReference type="Rhea" id="RHEA-COMP:10283"/>
        <dbReference type="Rhea" id="RHEA-COMP:10284"/>
        <dbReference type="ChEBI" id="CHEBI:15378"/>
        <dbReference type="ChEBI" id="CHEBI:57856"/>
        <dbReference type="ChEBI" id="CHEBI:59789"/>
        <dbReference type="ChEBI" id="CHEBI:65315"/>
        <dbReference type="ChEBI" id="CHEBI:74502"/>
        <dbReference type="EC" id="2.1.1.193"/>
    </reaction>
</comment>
<dbReference type="PANTHER" id="PTHR30027">
    <property type="entry name" value="RIBOSOMAL RNA SMALL SUBUNIT METHYLTRANSFERASE E"/>
    <property type="match status" value="1"/>
</dbReference>
<keyword evidence="6 10" id="KW-0808">Transferase</keyword>
<evidence type="ECO:0000256" key="4">
    <source>
        <dbReference type="ARBA" id="ARBA00022552"/>
    </source>
</evidence>
<dbReference type="CDD" id="cd18084">
    <property type="entry name" value="RsmE-like"/>
    <property type="match status" value="1"/>
</dbReference>
<dbReference type="InterPro" id="IPR029026">
    <property type="entry name" value="tRNA_m1G_MTases_N"/>
</dbReference>
<comment type="subcellular location">
    <subcellularLocation>
        <location evidence="1 10">Cytoplasm</location>
    </subcellularLocation>
</comment>
<evidence type="ECO:0000259" key="11">
    <source>
        <dbReference type="Pfam" id="PF04452"/>
    </source>
</evidence>
<comment type="similarity">
    <text evidence="2 10">Belongs to the RNA methyltransferase RsmE family.</text>
</comment>
<reference evidence="13" key="1">
    <citation type="journal article" date="2011" name="Environ. Microbiol.">
        <title>Genomic insights into the metabolic potential of the polycyclic aromatic hydrocarbon degrading sulfate-reducing Deltaproteobacterium N47.</title>
        <authorList>
            <person name="Bergmann F."/>
            <person name="Selesi D."/>
            <person name="Weinmaier T."/>
            <person name="Tischler P."/>
            <person name="Rattei T."/>
            <person name="Meckenstock R.U."/>
        </authorList>
    </citation>
    <scope>NUCLEOTIDE SEQUENCE</scope>
</reference>
<evidence type="ECO:0000256" key="8">
    <source>
        <dbReference type="ARBA" id="ARBA00025699"/>
    </source>
</evidence>
<dbReference type="Pfam" id="PF20260">
    <property type="entry name" value="PUA_4"/>
    <property type="match status" value="1"/>
</dbReference>
<evidence type="ECO:0000256" key="5">
    <source>
        <dbReference type="ARBA" id="ARBA00022603"/>
    </source>
</evidence>
<dbReference type="AlphaFoldDB" id="E1YDV1"/>
<evidence type="ECO:0000313" key="13">
    <source>
        <dbReference type="EMBL" id="CBX28745.1"/>
    </source>
</evidence>
<dbReference type="InterPro" id="IPR046887">
    <property type="entry name" value="RsmE_PUA-like"/>
</dbReference>
<dbReference type="GO" id="GO:0070042">
    <property type="term" value="F:rRNA (uridine-N3-)-methyltransferase activity"/>
    <property type="evidence" value="ECO:0007669"/>
    <property type="project" value="TreeGrafter"/>
</dbReference>
<dbReference type="NCBIfam" id="NF008692">
    <property type="entry name" value="PRK11713.1-5"/>
    <property type="match status" value="1"/>
</dbReference>
<evidence type="ECO:0000256" key="1">
    <source>
        <dbReference type="ARBA" id="ARBA00004496"/>
    </source>
</evidence>
<dbReference type="PIRSF" id="PIRSF015601">
    <property type="entry name" value="MTase_slr0722"/>
    <property type="match status" value="1"/>
</dbReference>
<dbReference type="InterPro" id="IPR046886">
    <property type="entry name" value="RsmE_MTase_dom"/>
</dbReference>
<dbReference type="InterPro" id="IPR015947">
    <property type="entry name" value="PUA-like_sf"/>
</dbReference>
<keyword evidence="3 10" id="KW-0963">Cytoplasm</keyword>
<dbReference type="SUPFAM" id="SSF88697">
    <property type="entry name" value="PUA domain-like"/>
    <property type="match status" value="1"/>
</dbReference>
<keyword evidence="4 10" id="KW-0698">rRNA processing</keyword>
<dbReference type="EMBL" id="FR695869">
    <property type="protein sequence ID" value="CBX28745.1"/>
    <property type="molecule type" value="Genomic_DNA"/>
</dbReference>
<gene>
    <name evidence="13" type="ORF">N47_L13430</name>
</gene>
<dbReference type="GO" id="GO:0070475">
    <property type="term" value="P:rRNA base methylation"/>
    <property type="evidence" value="ECO:0007669"/>
    <property type="project" value="TreeGrafter"/>
</dbReference>
<accession>E1YDV1</accession>
<name>E1YDV1_9BACT</name>
<dbReference type="Pfam" id="PF04452">
    <property type="entry name" value="Methyltrans_RNA"/>
    <property type="match status" value="1"/>
</dbReference>
<feature type="domain" description="Ribosomal RNA small subunit methyltransferase E PUA-like" evidence="12">
    <location>
        <begin position="18"/>
        <end position="64"/>
    </location>
</feature>
<dbReference type="NCBIfam" id="TIGR00046">
    <property type="entry name" value="RsmE family RNA methyltransferase"/>
    <property type="match status" value="1"/>
</dbReference>
<evidence type="ECO:0000256" key="2">
    <source>
        <dbReference type="ARBA" id="ARBA00005528"/>
    </source>
</evidence>
<dbReference type="Gene3D" id="3.40.1280.10">
    <property type="match status" value="1"/>
</dbReference>
<protein>
    <recommendedName>
        <fullName evidence="10">Ribosomal RNA small subunit methyltransferase E</fullName>
        <ecNumber evidence="10">2.1.1.193</ecNumber>
    </recommendedName>
</protein>
<dbReference type="EC" id="2.1.1.193" evidence="10"/>